<gene>
    <name evidence="1" type="ORF">COLO4_10361</name>
</gene>
<comment type="caution">
    <text evidence="1">The sequence shown here is derived from an EMBL/GenBank/DDBJ whole genome shotgun (WGS) entry which is preliminary data.</text>
</comment>
<dbReference type="EMBL" id="AWUE01014487">
    <property type="protein sequence ID" value="OMP03523.1"/>
    <property type="molecule type" value="Genomic_DNA"/>
</dbReference>
<reference evidence="2" key="1">
    <citation type="submission" date="2013-09" db="EMBL/GenBank/DDBJ databases">
        <title>Corchorus olitorius genome sequencing.</title>
        <authorList>
            <person name="Alam M."/>
            <person name="Haque M.S."/>
            <person name="Islam M.S."/>
            <person name="Emdad E.M."/>
            <person name="Islam M.M."/>
            <person name="Ahmed B."/>
            <person name="Halim A."/>
            <person name="Hossen Q.M.M."/>
            <person name="Hossain M.Z."/>
            <person name="Ahmed R."/>
            <person name="Khan M.M."/>
            <person name="Islam R."/>
            <person name="Rashid M.M."/>
            <person name="Khan S.A."/>
            <person name="Rahman M.S."/>
            <person name="Alam M."/>
            <person name="Yahiya A.S."/>
            <person name="Khan M.S."/>
            <person name="Azam M.S."/>
            <person name="Haque T."/>
            <person name="Lashkar M.Z.H."/>
            <person name="Akhand A.I."/>
            <person name="Morshed G."/>
            <person name="Roy S."/>
            <person name="Uddin K.S."/>
            <person name="Rabeya T."/>
            <person name="Hossain A.S."/>
            <person name="Chowdhury A."/>
            <person name="Snigdha A.R."/>
            <person name="Mortoza M.S."/>
            <person name="Matin S.A."/>
            <person name="Hoque S.M.E."/>
            <person name="Islam M.K."/>
            <person name="Roy D.K."/>
            <person name="Haider R."/>
            <person name="Moosa M.M."/>
            <person name="Elias S.M."/>
            <person name="Hasan A.M."/>
            <person name="Jahan S."/>
            <person name="Shafiuddin M."/>
            <person name="Mahmood N."/>
            <person name="Shommy N.S."/>
        </authorList>
    </citation>
    <scope>NUCLEOTIDE SEQUENCE [LARGE SCALE GENOMIC DNA]</scope>
    <source>
        <strain evidence="2">cv. O-4</strain>
    </source>
</reference>
<dbReference type="AlphaFoldDB" id="A0A1R3K8X8"/>
<evidence type="ECO:0000313" key="2">
    <source>
        <dbReference type="Proteomes" id="UP000187203"/>
    </source>
</evidence>
<evidence type="ECO:0000313" key="1">
    <source>
        <dbReference type="EMBL" id="OMP03523.1"/>
    </source>
</evidence>
<sequence>MASYAKNKGLVATGEVKQSLHCRSLLTRAFFLLEPFRLQRYNDQELQLLISRAAHIGREREKQRKLNFYLRDQKKEKE</sequence>
<accession>A0A1R3K8X8</accession>
<dbReference type="Proteomes" id="UP000187203">
    <property type="component" value="Unassembled WGS sequence"/>
</dbReference>
<proteinExistence type="predicted"/>
<protein>
    <submittedName>
        <fullName evidence="1">ABC transporter G family member 42</fullName>
    </submittedName>
</protein>
<organism evidence="1 2">
    <name type="scientific">Corchorus olitorius</name>
    <dbReference type="NCBI Taxonomy" id="93759"/>
    <lineage>
        <taxon>Eukaryota</taxon>
        <taxon>Viridiplantae</taxon>
        <taxon>Streptophyta</taxon>
        <taxon>Embryophyta</taxon>
        <taxon>Tracheophyta</taxon>
        <taxon>Spermatophyta</taxon>
        <taxon>Magnoliopsida</taxon>
        <taxon>eudicotyledons</taxon>
        <taxon>Gunneridae</taxon>
        <taxon>Pentapetalae</taxon>
        <taxon>rosids</taxon>
        <taxon>malvids</taxon>
        <taxon>Malvales</taxon>
        <taxon>Malvaceae</taxon>
        <taxon>Grewioideae</taxon>
        <taxon>Apeibeae</taxon>
        <taxon>Corchorus</taxon>
    </lineage>
</organism>
<keyword evidence="2" id="KW-1185">Reference proteome</keyword>
<name>A0A1R3K8X8_9ROSI</name>